<dbReference type="GO" id="GO:0000723">
    <property type="term" value="P:telomere maintenance"/>
    <property type="evidence" value="ECO:0007669"/>
    <property type="project" value="InterPro"/>
</dbReference>
<accession>A0A811PR19</accession>
<dbReference type="SUPFAM" id="SSF52540">
    <property type="entry name" value="P-loop containing nucleoside triphosphate hydrolases"/>
    <property type="match status" value="1"/>
</dbReference>
<dbReference type="PANTHER" id="PTHR10492">
    <property type="match status" value="1"/>
</dbReference>
<evidence type="ECO:0000256" key="1">
    <source>
        <dbReference type="RuleBase" id="RU363044"/>
    </source>
</evidence>
<dbReference type="GO" id="GO:0043139">
    <property type="term" value="F:5'-3' DNA helicase activity"/>
    <property type="evidence" value="ECO:0007669"/>
    <property type="project" value="UniProtKB-EC"/>
</dbReference>
<comment type="similarity">
    <text evidence="1">Belongs to the helicase family.</text>
</comment>
<dbReference type="GO" id="GO:0006310">
    <property type="term" value="P:DNA recombination"/>
    <property type="evidence" value="ECO:0007669"/>
    <property type="project" value="UniProtKB-KW"/>
</dbReference>
<keyword evidence="1" id="KW-0067">ATP-binding</keyword>
<dbReference type="InterPro" id="IPR027417">
    <property type="entry name" value="P-loop_NTPase"/>
</dbReference>
<dbReference type="PANTHER" id="PTHR10492:SF57">
    <property type="entry name" value="ATP-DEPENDENT DNA HELICASE"/>
    <property type="match status" value="1"/>
</dbReference>
<dbReference type="Proteomes" id="UP000604825">
    <property type="component" value="Unassembled WGS sequence"/>
</dbReference>
<evidence type="ECO:0000259" key="4">
    <source>
        <dbReference type="Pfam" id="PF14214"/>
    </source>
</evidence>
<dbReference type="InterPro" id="IPR003871">
    <property type="entry name" value="RFA1B/D_OB_1st"/>
</dbReference>
<keyword evidence="1" id="KW-0378">Hydrolase</keyword>
<feature type="domain" description="Replication protein A 70 kDa DNA-binding subunit B/D first OB fold" evidence="2">
    <location>
        <begin position="491"/>
        <end position="594"/>
    </location>
</feature>
<keyword evidence="1" id="KW-0233">DNA recombination</keyword>
<name>A0A811PR19_9POAL</name>
<feature type="domain" description="Helitron helicase-like" evidence="4">
    <location>
        <begin position="1"/>
        <end position="40"/>
    </location>
</feature>
<comment type="cofactor">
    <cofactor evidence="1">
        <name>Mg(2+)</name>
        <dbReference type="ChEBI" id="CHEBI:18420"/>
    </cofactor>
</comment>
<dbReference type="GO" id="GO:0006281">
    <property type="term" value="P:DNA repair"/>
    <property type="evidence" value="ECO:0007669"/>
    <property type="project" value="UniProtKB-KW"/>
</dbReference>
<dbReference type="EMBL" id="CAJGYO010000007">
    <property type="protein sequence ID" value="CAD6245622.1"/>
    <property type="molecule type" value="Genomic_DNA"/>
</dbReference>
<dbReference type="GO" id="GO:0016787">
    <property type="term" value="F:hydrolase activity"/>
    <property type="evidence" value="ECO:0007669"/>
    <property type="project" value="UniProtKB-KW"/>
</dbReference>
<organism evidence="5 6">
    <name type="scientific">Miscanthus lutarioriparius</name>
    <dbReference type="NCBI Taxonomy" id="422564"/>
    <lineage>
        <taxon>Eukaryota</taxon>
        <taxon>Viridiplantae</taxon>
        <taxon>Streptophyta</taxon>
        <taxon>Embryophyta</taxon>
        <taxon>Tracheophyta</taxon>
        <taxon>Spermatophyta</taxon>
        <taxon>Magnoliopsida</taxon>
        <taxon>Liliopsida</taxon>
        <taxon>Poales</taxon>
        <taxon>Poaceae</taxon>
        <taxon>PACMAD clade</taxon>
        <taxon>Panicoideae</taxon>
        <taxon>Andropogonodae</taxon>
        <taxon>Andropogoneae</taxon>
        <taxon>Saccharinae</taxon>
        <taxon>Miscanthus</taxon>
    </lineage>
</organism>
<sequence length="621" mass="69875">MKLEELLADIKSGNTFGPVSAVLHKVEFQKRGLPHAHIIIWLGQDTSQPNPSFIDKFISAEIPGPCTDPLGYALVAEHMMHGPCGPAHQSCPCMKKERMPVHHPDDNCIVYDTNTDIASVASEEFLRRTMLTEWFVANQNDRSGRDLIYCEFPSKWRWETSSRSWERRRRGTGKIGRIYYVHPSADWRAMPVACLATIKSGTMLLMRLLPGQHPHSLENFFVTMILFCEVSDEYAFFEKVWKLLADDIQYRFRDSLGNTEYQISDTDLKNYLHDDLSSLFSKHGVRMRDHDLPQRTDRSECASGNRLIEEELSYDVDRLMSEATELVARPNQQQLSAFRVITETVVDGAPGFFFVSGYGGTGKTFLWGAIVAWLRAHKKIVPTVASSGVASLLLSGGRTAHSRFKIPCDLDDSSVCDIKRSSMLGELIESASLVIWDEALDRTFRDLLSRQTEGAGSLVFGGKVVVLGGDLRQILPVVEGGGRAQCAPMAFATLPSLCPGDWRATIRVRVCHKWEYHGGTDDGSIQHMDLVLVDEQGNSMYGEIPTQEVEAKSPLIEEGGIFVISRFRVSNAKLGYRAVDARYMVEFTLHTTVVAARDDMPDFPRYAYKITTYRCTYLPCW</sequence>
<dbReference type="GO" id="GO:0005524">
    <property type="term" value="F:ATP binding"/>
    <property type="evidence" value="ECO:0007669"/>
    <property type="project" value="UniProtKB-KW"/>
</dbReference>
<comment type="catalytic activity">
    <reaction evidence="1">
        <text>ATP + H2O = ADP + phosphate + H(+)</text>
        <dbReference type="Rhea" id="RHEA:13065"/>
        <dbReference type="ChEBI" id="CHEBI:15377"/>
        <dbReference type="ChEBI" id="CHEBI:15378"/>
        <dbReference type="ChEBI" id="CHEBI:30616"/>
        <dbReference type="ChEBI" id="CHEBI:43474"/>
        <dbReference type="ChEBI" id="CHEBI:456216"/>
        <dbReference type="EC" id="5.6.2.3"/>
    </reaction>
</comment>
<gene>
    <name evidence="5" type="ORF">NCGR_LOCUS29921</name>
</gene>
<dbReference type="OrthoDB" id="692627at2759"/>
<evidence type="ECO:0000259" key="3">
    <source>
        <dbReference type="Pfam" id="PF05970"/>
    </source>
</evidence>
<keyword evidence="1" id="KW-0234">DNA repair</keyword>
<dbReference type="Pfam" id="PF14214">
    <property type="entry name" value="Helitron_like_N"/>
    <property type="match status" value="1"/>
</dbReference>
<keyword evidence="1" id="KW-0347">Helicase</keyword>
<dbReference type="Gene3D" id="2.40.50.140">
    <property type="entry name" value="Nucleic acid-binding proteins"/>
    <property type="match status" value="1"/>
</dbReference>
<comment type="caution">
    <text evidence="5">The sequence shown here is derived from an EMBL/GenBank/DDBJ whole genome shotgun (WGS) entry which is preliminary data.</text>
</comment>
<dbReference type="SUPFAM" id="SSF50249">
    <property type="entry name" value="Nucleic acid-binding proteins"/>
    <property type="match status" value="1"/>
</dbReference>
<dbReference type="Pfam" id="PF02721">
    <property type="entry name" value="DUF223"/>
    <property type="match status" value="1"/>
</dbReference>
<dbReference type="AlphaFoldDB" id="A0A811PR19"/>
<dbReference type="EC" id="5.6.2.3" evidence="1"/>
<dbReference type="CDD" id="cd04480">
    <property type="entry name" value="RPA1_DBD_A_like"/>
    <property type="match status" value="1"/>
</dbReference>
<evidence type="ECO:0000313" key="6">
    <source>
        <dbReference type="Proteomes" id="UP000604825"/>
    </source>
</evidence>
<dbReference type="Gene3D" id="3.40.50.300">
    <property type="entry name" value="P-loop containing nucleotide triphosphate hydrolases"/>
    <property type="match status" value="1"/>
</dbReference>
<dbReference type="InterPro" id="IPR010285">
    <property type="entry name" value="DNA_helicase_pif1-like_DEAD"/>
</dbReference>
<evidence type="ECO:0000259" key="2">
    <source>
        <dbReference type="Pfam" id="PF02721"/>
    </source>
</evidence>
<dbReference type="Pfam" id="PF05970">
    <property type="entry name" value="PIF1"/>
    <property type="match status" value="1"/>
</dbReference>
<evidence type="ECO:0000313" key="5">
    <source>
        <dbReference type="EMBL" id="CAD6245622.1"/>
    </source>
</evidence>
<keyword evidence="1" id="KW-0547">Nucleotide-binding</keyword>
<reference evidence="5" key="1">
    <citation type="submission" date="2020-10" db="EMBL/GenBank/DDBJ databases">
        <authorList>
            <person name="Han B."/>
            <person name="Lu T."/>
            <person name="Zhao Q."/>
            <person name="Huang X."/>
            <person name="Zhao Y."/>
        </authorList>
    </citation>
    <scope>NUCLEOTIDE SEQUENCE</scope>
</reference>
<dbReference type="InterPro" id="IPR012340">
    <property type="entry name" value="NA-bd_OB-fold"/>
</dbReference>
<proteinExistence type="inferred from homology"/>
<dbReference type="InterPro" id="IPR025476">
    <property type="entry name" value="Helitron_helicase-like"/>
</dbReference>
<keyword evidence="6" id="KW-1185">Reference proteome</keyword>
<protein>
    <recommendedName>
        <fullName evidence="1">ATP-dependent DNA helicase</fullName>
        <ecNumber evidence="1">5.6.2.3</ecNumber>
    </recommendedName>
</protein>
<feature type="domain" description="DNA helicase Pif1-like DEAD-box helicase" evidence="3">
    <location>
        <begin position="331"/>
        <end position="487"/>
    </location>
</feature>
<keyword evidence="1" id="KW-0227">DNA damage</keyword>